<organism evidence="3 4">
    <name type="scientific">Parelaphostrongylus tenuis</name>
    <name type="common">Meningeal worm</name>
    <dbReference type="NCBI Taxonomy" id="148309"/>
    <lineage>
        <taxon>Eukaryota</taxon>
        <taxon>Metazoa</taxon>
        <taxon>Ecdysozoa</taxon>
        <taxon>Nematoda</taxon>
        <taxon>Chromadorea</taxon>
        <taxon>Rhabditida</taxon>
        <taxon>Rhabditina</taxon>
        <taxon>Rhabditomorpha</taxon>
        <taxon>Strongyloidea</taxon>
        <taxon>Metastrongylidae</taxon>
        <taxon>Parelaphostrongylus</taxon>
    </lineage>
</organism>
<keyword evidence="2" id="KW-1133">Transmembrane helix</keyword>
<accession>A0AAD5QMT7</accession>
<comment type="caution">
    <text evidence="3">The sequence shown here is derived from an EMBL/GenBank/DDBJ whole genome shotgun (WGS) entry which is preliminary data.</text>
</comment>
<dbReference type="EMBL" id="JAHQIW010002266">
    <property type="protein sequence ID" value="KAJ1354865.1"/>
    <property type="molecule type" value="Genomic_DNA"/>
</dbReference>
<evidence type="ECO:0000313" key="3">
    <source>
        <dbReference type="EMBL" id="KAJ1354865.1"/>
    </source>
</evidence>
<evidence type="ECO:0000313" key="4">
    <source>
        <dbReference type="Proteomes" id="UP001196413"/>
    </source>
</evidence>
<evidence type="ECO:0000256" key="2">
    <source>
        <dbReference type="SAM" id="Phobius"/>
    </source>
</evidence>
<feature type="compositionally biased region" description="Polar residues" evidence="1">
    <location>
        <begin position="160"/>
        <end position="171"/>
    </location>
</feature>
<evidence type="ECO:0000256" key="1">
    <source>
        <dbReference type="SAM" id="MobiDB-lite"/>
    </source>
</evidence>
<keyword evidence="2" id="KW-0812">Transmembrane</keyword>
<dbReference type="AlphaFoldDB" id="A0AAD5QMT7"/>
<gene>
    <name evidence="3" type="ORF">KIN20_011938</name>
</gene>
<proteinExistence type="predicted"/>
<feature type="transmembrane region" description="Helical" evidence="2">
    <location>
        <begin position="35"/>
        <end position="58"/>
    </location>
</feature>
<keyword evidence="2" id="KW-0472">Membrane</keyword>
<keyword evidence="4" id="KW-1185">Reference proteome</keyword>
<protein>
    <submittedName>
        <fullName evidence="3">Uncharacterized protein</fullName>
    </submittedName>
</protein>
<dbReference type="Proteomes" id="UP001196413">
    <property type="component" value="Unassembled WGS sequence"/>
</dbReference>
<reference evidence="3" key="1">
    <citation type="submission" date="2021-06" db="EMBL/GenBank/DDBJ databases">
        <title>Parelaphostrongylus tenuis whole genome reference sequence.</title>
        <authorList>
            <person name="Garwood T.J."/>
            <person name="Larsen P.A."/>
            <person name="Fountain-Jones N.M."/>
            <person name="Garbe J.R."/>
            <person name="Macchietto M.G."/>
            <person name="Kania S.A."/>
            <person name="Gerhold R.W."/>
            <person name="Richards J.E."/>
            <person name="Wolf T.M."/>
        </authorList>
    </citation>
    <scope>NUCLEOTIDE SEQUENCE</scope>
    <source>
        <strain evidence="3">MNPRO001-30</strain>
        <tissue evidence="3">Meninges</tissue>
    </source>
</reference>
<sequence>MSESLLPEGIADTVNVTMMFPPGTMESRPTHLLEVVVVISCPVLFVLFLCCCIICMIIKNYHSPQRVEPLRRRTFGIIRQLPPPPKYDIAVAASQTPPPLYSDIEKGMIFDPLRSLSSTAPSSPASPDAPPLTIQYLYPPRYEPATVHNPVIDHSDRSPPTDQSLSRSSTLPALGRRPSATVIDMSGSL</sequence>
<feature type="region of interest" description="Disordered" evidence="1">
    <location>
        <begin position="147"/>
        <end position="189"/>
    </location>
</feature>
<name>A0AAD5QMT7_PARTN</name>